<dbReference type="EMBL" id="KE721204">
    <property type="protein sequence ID" value="ERF71666.1"/>
    <property type="molecule type" value="Genomic_DNA"/>
</dbReference>
<dbReference type="eggNOG" id="KOG1211">
    <property type="taxonomic scope" value="Eukaryota"/>
</dbReference>
<dbReference type="Gene3D" id="3.90.1300.10">
    <property type="entry name" value="Amidase signature (AS) domain"/>
    <property type="match status" value="1"/>
</dbReference>
<dbReference type="InterPro" id="IPR023631">
    <property type="entry name" value="Amidase_dom"/>
</dbReference>
<dbReference type="AlphaFoldDB" id="U1GIP2"/>
<evidence type="ECO:0000313" key="3">
    <source>
        <dbReference type="Proteomes" id="UP000019373"/>
    </source>
</evidence>
<gene>
    <name evidence="2" type="ORF">EPUS_00655</name>
</gene>
<sequence length="543" mass="59146">MARKHQLREELSPRFWPGKLNGQEVYEATIDDLQRHLSNRNFTSVDASVWLDVCRSDDSNIDQVDPYLKSVIEVNPDAISIAANLDEERRHGNLRSSLHGIPVLVKDYCAQRCSRYKTPEDAGPIILGHTNMCEWAFLRSTDCSSGYSARGGQTRNPYDLAKGPMASSGGSAVAVSANIVPLALGTETDTSIINPAGINGVVGIKRTVGLTSQSGVIPISKTLDAVGPLGHDVVDAVHGLNVIAGADGRDSFSISFVRRRDEDYYHFLSSKAVLKRAKFGLPWKGCWEFVPRDLKQVCQKVFDAIEKHGGEVLRTEFPCANDRIARNGRWGWCLGSPDKRESTVTDIDAYNEITASLAELSGTSIKTFEDIVDYNDEHAAAEGANPGDNPGFASGQVGHVPDFRWIAPSIVAATEGRETETYHRALAYVQHTCRDHGIDAALKHTTSNGEAIELDALLLCDCLGVGQQIAAQAGYPIITIPIGLDPTGIPIGLSLQHRAWQEGTLVKWASAIEDLVANELGMGREPPRFRNHGANSIPVDYPW</sequence>
<feature type="domain" description="Amidase" evidence="1">
    <location>
        <begin position="121"/>
        <end position="319"/>
    </location>
</feature>
<dbReference type="OMA" id="PMKRCWD"/>
<organism evidence="2 3">
    <name type="scientific">Endocarpon pusillum (strain Z07020 / HMAS-L-300199)</name>
    <name type="common">Lichen-forming fungus</name>
    <dbReference type="NCBI Taxonomy" id="1263415"/>
    <lineage>
        <taxon>Eukaryota</taxon>
        <taxon>Fungi</taxon>
        <taxon>Dikarya</taxon>
        <taxon>Ascomycota</taxon>
        <taxon>Pezizomycotina</taxon>
        <taxon>Eurotiomycetes</taxon>
        <taxon>Chaetothyriomycetidae</taxon>
        <taxon>Verrucariales</taxon>
        <taxon>Verrucariaceae</taxon>
        <taxon>Endocarpon</taxon>
    </lineage>
</organism>
<dbReference type="PANTHER" id="PTHR42678:SF37">
    <property type="entry name" value="AMIDASE C869.01-RELATED"/>
    <property type="match status" value="1"/>
</dbReference>
<accession>U1GIP2</accession>
<reference evidence="3" key="1">
    <citation type="journal article" date="2014" name="BMC Genomics">
        <title>Genome characteristics reveal the impact of lichenization on lichen-forming fungus Endocarpon pusillum Hedwig (Verrucariales, Ascomycota).</title>
        <authorList>
            <person name="Wang Y.-Y."/>
            <person name="Liu B."/>
            <person name="Zhang X.-Y."/>
            <person name="Zhou Q.-M."/>
            <person name="Zhang T."/>
            <person name="Li H."/>
            <person name="Yu Y.-F."/>
            <person name="Zhang X.-L."/>
            <person name="Hao X.-Y."/>
            <person name="Wang M."/>
            <person name="Wang L."/>
            <person name="Wei J.-C."/>
        </authorList>
    </citation>
    <scope>NUCLEOTIDE SEQUENCE [LARGE SCALE GENOMIC DNA]</scope>
    <source>
        <strain evidence="3">Z07020 / HMAS-L-300199</strain>
    </source>
</reference>
<name>U1GIP2_ENDPU</name>
<dbReference type="Proteomes" id="UP000019373">
    <property type="component" value="Unassembled WGS sequence"/>
</dbReference>
<dbReference type="PANTHER" id="PTHR42678">
    <property type="entry name" value="AMIDASE"/>
    <property type="match status" value="1"/>
</dbReference>
<dbReference type="RefSeq" id="XP_007802875.1">
    <property type="nucleotide sequence ID" value="XM_007804684.1"/>
</dbReference>
<dbReference type="OrthoDB" id="566138at2759"/>
<dbReference type="SUPFAM" id="SSF75304">
    <property type="entry name" value="Amidase signature (AS) enzymes"/>
    <property type="match status" value="1"/>
</dbReference>
<proteinExistence type="predicted"/>
<protein>
    <recommendedName>
        <fullName evidence="1">Amidase domain-containing protein</fullName>
    </recommendedName>
</protein>
<dbReference type="GeneID" id="19235716"/>
<dbReference type="Pfam" id="PF01425">
    <property type="entry name" value="Amidase"/>
    <property type="match status" value="1"/>
</dbReference>
<evidence type="ECO:0000313" key="2">
    <source>
        <dbReference type="EMBL" id="ERF71666.1"/>
    </source>
</evidence>
<dbReference type="HOGENOM" id="CLU_009600_14_4_1"/>
<evidence type="ECO:0000259" key="1">
    <source>
        <dbReference type="Pfam" id="PF01425"/>
    </source>
</evidence>
<dbReference type="InterPro" id="IPR036928">
    <property type="entry name" value="AS_sf"/>
</dbReference>
<keyword evidence="3" id="KW-1185">Reference proteome</keyword>